<protein>
    <recommendedName>
        <fullName evidence="4">DUF4829 domain-containing protein</fullName>
    </recommendedName>
</protein>
<proteinExistence type="predicted"/>
<evidence type="ECO:0000256" key="1">
    <source>
        <dbReference type="SAM" id="SignalP"/>
    </source>
</evidence>
<keyword evidence="1" id="KW-0732">Signal</keyword>
<dbReference type="OrthoDB" id="1356600at2"/>
<dbReference type="RefSeq" id="WP_091524412.1">
    <property type="nucleotide sequence ID" value="NZ_FOVI01000017.1"/>
</dbReference>
<organism evidence="2 3">
    <name type="scientific">Paenimyroides ummariense</name>
    <dbReference type="NCBI Taxonomy" id="913024"/>
    <lineage>
        <taxon>Bacteria</taxon>
        <taxon>Pseudomonadati</taxon>
        <taxon>Bacteroidota</taxon>
        <taxon>Flavobacteriia</taxon>
        <taxon>Flavobacteriales</taxon>
        <taxon>Flavobacteriaceae</taxon>
        <taxon>Paenimyroides</taxon>
    </lineage>
</organism>
<reference evidence="3" key="1">
    <citation type="submission" date="2016-10" db="EMBL/GenBank/DDBJ databases">
        <authorList>
            <person name="Varghese N."/>
            <person name="Submissions S."/>
        </authorList>
    </citation>
    <scope>NUCLEOTIDE SEQUENCE [LARGE SCALE GENOMIC DNA]</scope>
    <source>
        <strain evidence="3">DS-12</strain>
    </source>
</reference>
<name>A0A1I5DT02_9FLAO</name>
<sequence>MKKIYFLLLALWCTGIVKAQSLTDQEKIVQQCINLKSLEKLYPEHVPLYIMQHNVSFGNIHPSHNGKKVSFLSKDQIKDQHPDAYFLFWTFNVSGNDARIEFVYNYDQNTTEGKEFKATVLLEKKGVNWIIKDAQPSR</sequence>
<dbReference type="STRING" id="913024.SAMN05421741_11713"/>
<evidence type="ECO:0000313" key="2">
    <source>
        <dbReference type="EMBL" id="SFO02210.1"/>
    </source>
</evidence>
<feature type="signal peptide" evidence="1">
    <location>
        <begin position="1"/>
        <end position="19"/>
    </location>
</feature>
<dbReference type="EMBL" id="FOVI01000017">
    <property type="protein sequence ID" value="SFO02210.1"/>
    <property type="molecule type" value="Genomic_DNA"/>
</dbReference>
<keyword evidence="3" id="KW-1185">Reference proteome</keyword>
<accession>A0A1I5DT02</accession>
<evidence type="ECO:0000313" key="3">
    <source>
        <dbReference type="Proteomes" id="UP000199036"/>
    </source>
</evidence>
<gene>
    <name evidence="2" type="ORF">SAMN05421741_11713</name>
</gene>
<feature type="chain" id="PRO_5011722468" description="DUF4829 domain-containing protein" evidence="1">
    <location>
        <begin position="20"/>
        <end position="138"/>
    </location>
</feature>
<dbReference type="AlphaFoldDB" id="A0A1I5DT02"/>
<dbReference type="Proteomes" id="UP000199036">
    <property type="component" value="Unassembled WGS sequence"/>
</dbReference>
<evidence type="ECO:0008006" key="4">
    <source>
        <dbReference type="Google" id="ProtNLM"/>
    </source>
</evidence>